<evidence type="ECO:0000256" key="1">
    <source>
        <dbReference type="SAM" id="MobiDB-lite"/>
    </source>
</evidence>
<gene>
    <name evidence="2" type="ORF">RSOL_295350</name>
</gene>
<dbReference type="AlphaFoldDB" id="A0A0A1UIV6"/>
<protein>
    <submittedName>
        <fullName evidence="2">Uncharacterized protein</fullName>
    </submittedName>
</protein>
<evidence type="ECO:0000313" key="2">
    <source>
        <dbReference type="EMBL" id="EUC59044.1"/>
    </source>
</evidence>
<evidence type="ECO:0000313" key="3">
    <source>
        <dbReference type="Proteomes" id="UP000030108"/>
    </source>
</evidence>
<dbReference type="OrthoDB" id="3257929at2759"/>
<accession>A0A0A1UIV6</accession>
<proteinExistence type="predicted"/>
<reference evidence="3" key="1">
    <citation type="journal article" date="2014" name="Genome Announc.">
        <title>Draft genome sequence of the plant-pathogenic soil fungus Rhizoctonia solani anastomosis group 3 strain Rhs1AP.</title>
        <authorList>
            <person name="Cubeta M.A."/>
            <person name="Thomas E."/>
            <person name="Dean R.A."/>
            <person name="Jabaji S."/>
            <person name="Neate S.M."/>
            <person name="Tavantzis S."/>
            <person name="Toda T."/>
            <person name="Vilgalys R."/>
            <person name="Bharathan N."/>
            <person name="Fedorova-Abrams N."/>
            <person name="Pakala S.B."/>
            <person name="Pakala S.M."/>
            <person name="Zafar N."/>
            <person name="Joardar V."/>
            <person name="Losada L."/>
            <person name="Nierman W.C."/>
        </authorList>
    </citation>
    <scope>NUCLEOTIDE SEQUENCE [LARGE SCALE GENOMIC DNA]</scope>
    <source>
        <strain evidence="3">AG-3</strain>
    </source>
</reference>
<comment type="caution">
    <text evidence="2">The sequence shown here is derived from an EMBL/GenBank/DDBJ whole genome shotgun (WGS) entry which is preliminary data.</text>
</comment>
<dbReference type="Proteomes" id="UP000030108">
    <property type="component" value="Unassembled WGS sequence"/>
</dbReference>
<name>A0A0A1UIV6_9AGAM</name>
<dbReference type="EMBL" id="JATN01000321">
    <property type="protein sequence ID" value="EUC59044.1"/>
    <property type="molecule type" value="Genomic_DNA"/>
</dbReference>
<feature type="region of interest" description="Disordered" evidence="1">
    <location>
        <begin position="155"/>
        <end position="187"/>
    </location>
</feature>
<feature type="non-terminal residue" evidence="2">
    <location>
        <position position="187"/>
    </location>
</feature>
<sequence>MLRRAPTMSDNQWNARVMWSCNDTHNWSKRALTKENESYIKAEARRIDANGENKRLRIDMNETLERKAAAGEAKKAKSIARQGAAKSKLDGIQLVNYLTYKELVHMRVSNLDLQIDKLRAMGNTGVHPKSTLRNKEAKVKEILAGLACQKINDTSTTQDTQDLWDKESESLEPNAPASGKLPAATQG</sequence>
<organism evidence="2 3">
    <name type="scientific">Rhizoctonia solani AG-3 Rhs1AP</name>
    <dbReference type="NCBI Taxonomy" id="1086054"/>
    <lineage>
        <taxon>Eukaryota</taxon>
        <taxon>Fungi</taxon>
        <taxon>Dikarya</taxon>
        <taxon>Basidiomycota</taxon>
        <taxon>Agaricomycotina</taxon>
        <taxon>Agaricomycetes</taxon>
        <taxon>Cantharellales</taxon>
        <taxon>Ceratobasidiaceae</taxon>
        <taxon>Rhizoctonia</taxon>
    </lineage>
</organism>